<feature type="region of interest" description="Disordered" evidence="1">
    <location>
        <begin position="45"/>
        <end position="66"/>
    </location>
</feature>
<gene>
    <name evidence="3" type="ORF">RND71_019453</name>
</gene>
<dbReference type="InterPro" id="IPR009686">
    <property type="entry name" value="Senescence/spartin_C"/>
</dbReference>
<dbReference type="Pfam" id="PF06911">
    <property type="entry name" value="Senescence"/>
    <property type="match status" value="2"/>
</dbReference>
<feature type="domain" description="Senescence" evidence="2">
    <location>
        <begin position="243"/>
        <end position="350"/>
    </location>
</feature>
<dbReference type="AlphaFoldDB" id="A0AAE1S0W6"/>
<evidence type="ECO:0000259" key="2">
    <source>
        <dbReference type="Pfam" id="PF06911"/>
    </source>
</evidence>
<reference evidence="3" key="1">
    <citation type="submission" date="2023-12" db="EMBL/GenBank/DDBJ databases">
        <title>Genome assembly of Anisodus tanguticus.</title>
        <authorList>
            <person name="Wang Y.-J."/>
        </authorList>
    </citation>
    <scope>NUCLEOTIDE SEQUENCE</scope>
    <source>
        <strain evidence="3">KB-2021</strain>
        <tissue evidence="3">Leaf</tissue>
    </source>
</reference>
<dbReference type="PANTHER" id="PTHR21068:SF43">
    <property type="entry name" value="SPARTIN"/>
    <property type="match status" value="1"/>
</dbReference>
<dbReference type="Proteomes" id="UP001291623">
    <property type="component" value="Unassembled WGS sequence"/>
</dbReference>
<evidence type="ECO:0000313" key="4">
    <source>
        <dbReference type="Proteomes" id="UP001291623"/>
    </source>
</evidence>
<organism evidence="3 4">
    <name type="scientific">Anisodus tanguticus</name>
    <dbReference type="NCBI Taxonomy" id="243964"/>
    <lineage>
        <taxon>Eukaryota</taxon>
        <taxon>Viridiplantae</taxon>
        <taxon>Streptophyta</taxon>
        <taxon>Embryophyta</taxon>
        <taxon>Tracheophyta</taxon>
        <taxon>Spermatophyta</taxon>
        <taxon>Magnoliopsida</taxon>
        <taxon>eudicotyledons</taxon>
        <taxon>Gunneridae</taxon>
        <taxon>Pentapetalae</taxon>
        <taxon>asterids</taxon>
        <taxon>lamiids</taxon>
        <taxon>Solanales</taxon>
        <taxon>Solanaceae</taxon>
        <taxon>Solanoideae</taxon>
        <taxon>Hyoscyameae</taxon>
        <taxon>Anisodus</taxon>
    </lineage>
</organism>
<dbReference type="InterPro" id="IPR045036">
    <property type="entry name" value="Spartin-like"/>
</dbReference>
<dbReference type="GO" id="GO:0005886">
    <property type="term" value="C:plasma membrane"/>
    <property type="evidence" value="ECO:0007669"/>
    <property type="project" value="TreeGrafter"/>
</dbReference>
<feature type="compositionally biased region" description="Polar residues" evidence="1">
    <location>
        <begin position="49"/>
        <end position="60"/>
    </location>
</feature>
<sequence length="538" mass="57989">MTSQNPNSSMYPQVVVDQNTPLPSSSSPRQNLYPTIDMNDLVENLFPDNDQNTPDQQHYSPSAPPETLEEALITIPGSILHLIDKNYSVELATGDLFIHRLRQGNNIVAVLVRIGNEIQWPLTKDLAAVKLDDSHYFFSFQAPKDDELDNVNDSLNYGLTIASKGQEKLLKELDGVLENYSNFAVGKVEEKAAAALGGPVAKEVSPEDLKSEKKKEVLEERCAAYWTTLAPNVEEYNATAAKLVASGSGHLIKGILWCGDVTADRLKWGNDVLKNRFKTGSKAEVSPETLKRIKRVKRVTKLTEKVAVGVLSGAVKVSGFFTRSLANSKAGKKFCSLLPGEMVLATLDGFFLLFASRICMSLSSAICFSSFSSPAASGYWRRGGVGRRESERGRRWWSIGMRLGKSGGDGIIMVVSGGMVFAEDRGRLGISGGGGGIIMVVSSGRICDAVEVSGKNVMSTSNTVTTEFVSHRYGEEAAKATSEGLDAAGHAFGTAWTVFKIRQALNPKNALKPTVLAKSAAKVAATAAKADKKAKSSK</sequence>
<protein>
    <recommendedName>
        <fullName evidence="2">Senescence domain-containing protein</fullName>
    </recommendedName>
</protein>
<evidence type="ECO:0000313" key="3">
    <source>
        <dbReference type="EMBL" id="KAK4360501.1"/>
    </source>
</evidence>
<comment type="caution">
    <text evidence="3">The sequence shown here is derived from an EMBL/GenBank/DDBJ whole genome shotgun (WGS) entry which is preliminary data.</text>
</comment>
<proteinExistence type="predicted"/>
<keyword evidence="4" id="KW-1185">Reference proteome</keyword>
<feature type="region of interest" description="Disordered" evidence="1">
    <location>
        <begin position="1"/>
        <end position="33"/>
    </location>
</feature>
<name>A0AAE1S0W6_9SOLA</name>
<feature type="domain" description="Senescence" evidence="2">
    <location>
        <begin position="445"/>
        <end position="522"/>
    </location>
</feature>
<dbReference type="EMBL" id="JAVYJV010000010">
    <property type="protein sequence ID" value="KAK4360501.1"/>
    <property type="molecule type" value="Genomic_DNA"/>
</dbReference>
<accession>A0AAE1S0W6</accession>
<evidence type="ECO:0000256" key="1">
    <source>
        <dbReference type="SAM" id="MobiDB-lite"/>
    </source>
</evidence>
<dbReference type="PANTHER" id="PTHR21068">
    <property type="entry name" value="SPARTIN"/>
    <property type="match status" value="1"/>
</dbReference>